<feature type="domain" description="SBP-type" evidence="12">
    <location>
        <begin position="94"/>
        <end position="171"/>
    </location>
</feature>
<evidence type="ECO:0000259" key="12">
    <source>
        <dbReference type="PROSITE" id="PS51141"/>
    </source>
</evidence>
<evidence type="ECO:0000313" key="13">
    <source>
        <dbReference type="EMBL" id="KAL3644597.1"/>
    </source>
</evidence>
<dbReference type="InterPro" id="IPR036893">
    <property type="entry name" value="SBP_sf"/>
</dbReference>
<dbReference type="Proteomes" id="UP001632038">
    <property type="component" value="Unassembled WGS sequence"/>
</dbReference>
<evidence type="ECO:0000313" key="14">
    <source>
        <dbReference type="Proteomes" id="UP001632038"/>
    </source>
</evidence>
<sequence length="352" mass="39562">MESLSYAFTDHTDFQADDLFPEITRKSLLDDQRLQISCDDSNNRSIESLNSASTLTLNSVMEFETRFSSLANDDSRFSVVSAKRAKITNLSSSIPTCQVLGCNKDLSNSKDYHKRHRVCDVHSKTAVVIVNGFEQRFCQQCSRFHRLAEFDEGKRSCRKRLAGHNERRRKPQFDTYLGSTYLTNDATKTSLLFPSIIPNGILYDPRCNKPISFPNSQSRAKQGLQTPLSVHDSSSMSSNSSCALSLLSSPQSMPHPLISEENYFTNLRDLQNSAKPNFTKNVSSNFTPTSFNASEISQDFIDTVCRNSCPSVEGSKTVNLVELSLHLQRVEQQKYSGQVKLENRVFCNSANT</sequence>
<evidence type="ECO:0000256" key="5">
    <source>
        <dbReference type="ARBA" id="ARBA00023015"/>
    </source>
</evidence>
<evidence type="ECO:0000256" key="9">
    <source>
        <dbReference type="ARBA" id="ARBA00056472"/>
    </source>
</evidence>
<dbReference type="GO" id="GO:0003677">
    <property type="term" value="F:DNA binding"/>
    <property type="evidence" value="ECO:0007669"/>
    <property type="project" value="UniProtKB-KW"/>
</dbReference>
<gene>
    <name evidence="13" type="ORF">CASFOL_009777</name>
</gene>
<keyword evidence="2" id="KW-0479">Metal-binding</keyword>
<evidence type="ECO:0000256" key="2">
    <source>
        <dbReference type="ARBA" id="ARBA00022723"/>
    </source>
</evidence>
<name>A0ABD3DSZ6_9LAMI</name>
<evidence type="ECO:0000256" key="4">
    <source>
        <dbReference type="ARBA" id="ARBA00022833"/>
    </source>
</evidence>
<feature type="compositionally biased region" description="Polar residues" evidence="11">
    <location>
        <begin position="214"/>
        <end position="227"/>
    </location>
</feature>
<accession>A0ABD3DSZ6</accession>
<comment type="subcellular location">
    <subcellularLocation>
        <location evidence="1">Nucleus</location>
    </subcellularLocation>
</comment>
<keyword evidence="7" id="KW-0804">Transcription</keyword>
<keyword evidence="5" id="KW-0805">Transcription regulation</keyword>
<evidence type="ECO:0000256" key="10">
    <source>
        <dbReference type="PROSITE-ProRule" id="PRU00470"/>
    </source>
</evidence>
<organism evidence="13 14">
    <name type="scientific">Castilleja foliolosa</name>
    <dbReference type="NCBI Taxonomy" id="1961234"/>
    <lineage>
        <taxon>Eukaryota</taxon>
        <taxon>Viridiplantae</taxon>
        <taxon>Streptophyta</taxon>
        <taxon>Embryophyta</taxon>
        <taxon>Tracheophyta</taxon>
        <taxon>Spermatophyta</taxon>
        <taxon>Magnoliopsida</taxon>
        <taxon>eudicotyledons</taxon>
        <taxon>Gunneridae</taxon>
        <taxon>Pentapetalae</taxon>
        <taxon>asterids</taxon>
        <taxon>lamiids</taxon>
        <taxon>Lamiales</taxon>
        <taxon>Orobanchaceae</taxon>
        <taxon>Pedicularideae</taxon>
        <taxon>Castillejinae</taxon>
        <taxon>Castilleja</taxon>
    </lineage>
</organism>
<dbReference type="Pfam" id="PF03110">
    <property type="entry name" value="SBP"/>
    <property type="match status" value="1"/>
</dbReference>
<dbReference type="FunFam" id="4.10.1100.10:FF:000001">
    <property type="entry name" value="Squamosa promoter-binding-like protein 14"/>
    <property type="match status" value="1"/>
</dbReference>
<evidence type="ECO:0000256" key="11">
    <source>
        <dbReference type="SAM" id="MobiDB-lite"/>
    </source>
</evidence>
<comment type="caution">
    <text evidence="13">The sequence shown here is derived from an EMBL/GenBank/DDBJ whole genome shotgun (WGS) entry which is preliminary data.</text>
</comment>
<dbReference type="InterPro" id="IPR004333">
    <property type="entry name" value="SBP_dom"/>
</dbReference>
<evidence type="ECO:0000256" key="8">
    <source>
        <dbReference type="ARBA" id="ARBA00023242"/>
    </source>
</evidence>
<dbReference type="GO" id="GO:0005634">
    <property type="term" value="C:nucleus"/>
    <property type="evidence" value="ECO:0007669"/>
    <property type="project" value="UniProtKB-SubCell"/>
</dbReference>
<dbReference type="GO" id="GO:0008270">
    <property type="term" value="F:zinc ion binding"/>
    <property type="evidence" value="ECO:0007669"/>
    <property type="project" value="UniProtKB-KW"/>
</dbReference>
<comment type="function">
    <text evidence="9">Probable transcriptional factor. Binds to the promoter of the SQUAMOSA gene.</text>
</comment>
<feature type="region of interest" description="Disordered" evidence="11">
    <location>
        <begin position="214"/>
        <end position="234"/>
    </location>
</feature>
<evidence type="ECO:0000256" key="6">
    <source>
        <dbReference type="ARBA" id="ARBA00023125"/>
    </source>
</evidence>
<evidence type="ECO:0000256" key="7">
    <source>
        <dbReference type="ARBA" id="ARBA00023163"/>
    </source>
</evidence>
<dbReference type="PROSITE" id="PS51141">
    <property type="entry name" value="ZF_SBP"/>
    <property type="match status" value="1"/>
</dbReference>
<dbReference type="Gene3D" id="4.10.1100.10">
    <property type="entry name" value="Transcription factor, SBP-box domain"/>
    <property type="match status" value="1"/>
</dbReference>
<dbReference type="AlphaFoldDB" id="A0ABD3DSZ6"/>
<evidence type="ECO:0000256" key="1">
    <source>
        <dbReference type="ARBA" id="ARBA00004123"/>
    </source>
</evidence>
<dbReference type="EMBL" id="JAVIJP010000013">
    <property type="protein sequence ID" value="KAL3644597.1"/>
    <property type="molecule type" value="Genomic_DNA"/>
</dbReference>
<proteinExistence type="predicted"/>
<dbReference type="PANTHER" id="PTHR31251">
    <property type="entry name" value="SQUAMOSA PROMOTER-BINDING-LIKE PROTEIN 4"/>
    <property type="match status" value="1"/>
</dbReference>
<keyword evidence="8" id="KW-0539">Nucleus</keyword>
<keyword evidence="3 10" id="KW-0863">Zinc-finger</keyword>
<reference evidence="14" key="1">
    <citation type="journal article" date="2024" name="IScience">
        <title>Strigolactones Initiate the Formation of Haustorium-like Structures in Castilleja.</title>
        <authorList>
            <person name="Buerger M."/>
            <person name="Peterson D."/>
            <person name="Chory J."/>
        </authorList>
    </citation>
    <scope>NUCLEOTIDE SEQUENCE [LARGE SCALE GENOMIC DNA]</scope>
</reference>
<dbReference type="SUPFAM" id="SSF103612">
    <property type="entry name" value="SBT domain"/>
    <property type="match status" value="1"/>
</dbReference>
<keyword evidence="6" id="KW-0238">DNA-binding</keyword>
<protein>
    <recommendedName>
        <fullName evidence="12">SBP-type domain-containing protein</fullName>
    </recommendedName>
</protein>
<evidence type="ECO:0000256" key="3">
    <source>
        <dbReference type="ARBA" id="ARBA00022771"/>
    </source>
</evidence>
<dbReference type="PANTHER" id="PTHR31251:SF229">
    <property type="entry name" value="SQUAMOSA PROMOTER-BINDING-LIKE PROTEIN"/>
    <property type="match status" value="1"/>
</dbReference>
<dbReference type="InterPro" id="IPR044817">
    <property type="entry name" value="SBP-like"/>
</dbReference>
<keyword evidence="4" id="KW-0862">Zinc</keyword>
<keyword evidence="14" id="KW-1185">Reference proteome</keyword>